<keyword evidence="2" id="KW-0472">Membrane</keyword>
<reference evidence="3 4" key="1">
    <citation type="journal article" date="2022" name="Arch. Microbiol.">
        <title>Paraburkholderia bengalensis sp. nov. isolated from roots of Oryza sativa, IR64.</title>
        <authorList>
            <person name="Nag P."/>
            <person name="Mondal N."/>
            <person name="Sarkar J."/>
            <person name="Das S."/>
        </authorList>
    </citation>
    <scope>NUCLEOTIDE SEQUENCE [LARGE SCALE GENOMIC DNA]</scope>
    <source>
        <strain evidence="3 4">IR64_4_BI</strain>
    </source>
</reference>
<feature type="region of interest" description="Disordered" evidence="1">
    <location>
        <begin position="202"/>
        <end position="226"/>
    </location>
</feature>
<proteinExistence type="predicted"/>
<protein>
    <submittedName>
        <fullName evidence="3">Uncharacterized protein</fullName>
    </submittedName>
</protein>
<feature type="transmembrane region" description="Helical" evidence="2">
    <location>
        <begin position="98"/>
        <end position="117"/>
    </location>
</feature>
<sequence length="226" mass="24086">MDDEQTSPPAHAGGIIRYVRSCEDNLPLIVLCTLVLFIVISSISAYHLAVISEDHGERDGGYAIWPFVVFVALSLAFSAWFISCFTGDQSPEKDRQSFRFAYAFTITAFVVLMIPVANPWQPDVIGPISLVRGCVLAPANEESSVPGAIRCVRSEPEYLPPEVKSMYSHPGGDRPASGAVASTAATASAAIAASAAVASDAMSSESHRRGKLNLPHDGTQCATNEE</sequence>
<dbReference type="RefSeq" id="WP_336596735.1">
    <property type="nucleotide sequence ID" value="NZ_JACFYJ010000003.1"/>
</dbReference>
<dbReference type="Proteomes" id="UP001386437">
    <property type="component" value="Unassembled WGS sequence"/>
</dbReference>
<keyword evidence="2" id="KW-0812">Transmembrane</keyword>
<organism evidence="3 4">
    <name type="scientific">Paraburkholderia bengalensis</name>
    <dbReference type="NCBI Taxonomy" id="2747562"/>
    <lineage>
        <taxon>Bacteria</taxon>
        <taxon>Pseudomonadati</taxon>
        <taxon>Pseudomonadota</taxon>
        <taxon>Betaproteobacteria</taxon>
        <taxon>Burkholderiales</taxon>
        <taxon>Burkholderiaceae</taxon>
        <taxon>Paraburkholderia</taxon>
    </lineage>
</organism>
<gene>
    <name evidence="3" type="ORF">H3V53_03475</name>
</gene>
<evidence type="ECO:0000256" key="2">
    <source>
        <dbReference type="SAM" id="Phobius"/>
    </source>
</evidence>
<feature type="transmembrane region" description="Helical" evidence="2">
    <location>
        <begin position="26"/>
        <end position="51"/>
    </location>
</feature>
<evidence type="ECO:0000256" key="1">
    <source>
        <dbReference type="SAM" id="MobiDB-lite"/>
    </source>
</evidence>
<accession>A0ABU8ILB6</accession>
<feature type="transmembrane region" description="Helical" evidence="2">
    <location>
        <begin position="63"/>
        <end position="86"/>
    </location>
</feature>
<name>A0ABU8ILB6_9BURK</name>
<evidence type="ECO:0000313" key="4">
    <source>
        <dbReference type="Proteomes" id="UP001386437"/>
    </source>
</evidence>
<dbReference type="EMBL" id="JACFYJ010000003">
    <property type="protein sequence ID" value="MEI5996299.1"/>
    <property type="molecule type" value="Genomic_DNA"/>
</dbReference>
<keyword evidence="2" id="KW-1133">Transmembrane helix</keyword>
<evidence type="ECO:0000313" key="3">
    <source>
        <dbReference type="EMBL" id="MEI5996299.1"/>
    </source>
</evidence>
<comment type="caution">
    <text evidence="3">The sequence shown here is derived from an EMBL/GenBank/DDBJ whole genome shotgun (WGS) entry which is preliminary data.</text>
</comment>
<keyword evidence="4" id="KW-1185">Reference proteome</keyword>